<name>A0A916QMN7_9GAMM</name>
<protein>
    <submittedName>
        <fullName evidence="1">Uncharacterized protein</fullName>
    </submittedName>
</protein>
<dbReference type="AlphaFoldDB" id="A0A916QMN7"/>
<proteinExistence type="predicted"/>
<dbReference type="EMBL" id="BMIY01000025">
    <property type="protein sequence ID" value="GFZ84691.1"/>
    <property type="molecule type" value="Genomic_DNA"/>
</dbReference>
<evidence type="ECO:0000313" key="1">
    <source>
        <dbReference type="EMBL" id="GFZ84691.1"/>
    </source>
</evidence>
<reference evidence="1" key="1">
    <citation type="journal article" date="2014" name="Int. J. Syst. Evol. Microbiol.">
        <title>Complete genome sequence of Corynebacterium casei LMG S-19264T (=DSM 44701T), isolated from a smear-ripened cheese.</title>
        <authorList>
            <consortium name="US DOE Joint Genome Institute (JGI-PGF)"/>
            <person name="Walter F."/>
            <person name="Albersmeier A."/>
            <person name="Kalinowski J."/>
            <person name="Ruckert C."/>
        </authorList>
    </citation>
    <scope>NUCLEOTIDE SEQUENCE</scope>
    <source>
        <strain evidence="1">CGMCC 1.15425</strain>
    </source>
</reference>
<accession>A0A916QMN7</accession>
<gene>
    <name evidence="1" type="ORF">GCM10011403_30130</name>
</gene>
<reference evidence="1" key="2">
    <citation type="submission" date="2020-09" db="EMBL/GenBank/DDBJ databases">
        <authorList>
            <person name="Sun Q."/>
            <person name="Zhou Y."/>
        </authorList>
    </citation>
    <scope>NUCLEOTIDE SEQUENCE</scope>
    <source>
        <strain evidence="1">CGMCC 1.15425</strain>
    </source>
</reference>
<keyword evidence="2" id="KW-1185">Reference proteome</keyword>
<dbReference type="Proteomes" id="UP000627715">
    <property type="component" value="Unassembled WGS sequence"/>
</dbReference>
<dbReference type="RefSeq" id="WP_068893822.1">
    <property type="nucleotide sequence ID" value="NZ_BMIY01000025.1"/>
</dbReference>
<organism evidence="1 2">
    <name type="scientific">Pseudohongiella nitratireducens</name>
    <dbReference type="NCBI Taxonomy" id="1768907"/>
    <lineage>
        <taxon>Bacteria</taxon>
        <taxon>Pseudomonadati</taxon>
        <taxon>Pseudomonadota</taxon>
        <taxon>Gammaproteobacteria</taxon>
        <taxon>Pseudomonadales</taxon>
        <taxon>Pseudohongiellaceae</taxon>
        <taxon>Pseudohongiella</taxon>
    </lineage>
</organism>
<comment type="caution">
    <text evidence="1">The sequence shown here is derived from an EMBL/GenBank/DDBJ whole genome shotgun (WGS) entry which is preliminary data.</text>
</comment>
<sequence>MIKCLNTRFDNNSLGEDPDDIGHLAMPLSEYEIIIDEVFLGDIAANTVIFHLLESSPGDRHFTDETDEKLFFLKLNPDEKTYGRPGIPYILTNRNGIYVYEYPSESIPRGIERDVYDFVQSTDVDDFESLLRDEIMSLKNR</sequence>
<evidence type="ECO:0000313" key="2">
    <source>
        <dbReference type="Proteomes" id="UP000627715"/>
    </source>
</evidence>